<dbReference type="AlphaFoldDB" id="A0AAD5WIX7"/>
<dbReference type="EMBL" id="JAHQIW010006926">
    <property type="protein sequence ID" value="KAJ1371153.1"/>
    <property type="molecule type" value="Genomic_DNA"/>
</dbReference>
<gene>
    <name evidence="1" type="ORF">KIN20_033041</name>
</gene>
<keyword evidence="2" id="KW-1185">Reference proteome</keyword>
<organism evidence="1 2">
    <name type="scientific">Parelaphostrongylus tenuis</name>
    <name type="common">Meningeal worm</name>
    <dbReference type="NCBI Taxonomy" id="148309"/>
    <lineage>
        <taxon>Eukaryota</taxon>
        <taxon>Metazoa</taxon>
        <taxon>Ecdysozoa</taxon>
        <taxon>Nematoda</taxon>
        <taxon>Chromadorea</taxon>
        <taxon>Rhabditida</taxon>
        <taxon>Rhabditina</taxon>
        <taxon>Rhabditomorpha</taxon>
        <taxon>Strongyloidea</taxon>
        <taxon>Metastrongylidae</taxon>
        <taxon>Parelaphostrongylus</taxon>
    </lineage>
</organism>
<dbReference type="Proteomes" id="UP001196413">
    <property type="component" value="Unassembled WGS sequence"/>
</dbReference>
<feature type="non-terminal residue" evidence="1">
    <location>
        <position position="85"/>
    </location>
</feature>
<accession>A0AAD5WIX7</accession>
<proteinExistence type="predicted"/>
<sequence length="85" mass="10216">VTLMRLVIYDHVMFTLYFVGLSRYLMHFHTISWTVGRFCFSRNDSRETEKVGKLLFEAMVHCKRKIGKNREKNKWIANSQQEDDN</sequence>
<evidence type="ECO:0000313" key="1">
    <source>
        <dbReference type="EMBL" id="KAJ1371153.1"/>
    </source>
</evidence>
<protein>
    <submittedName>
        <fullName evidence="1">Uncharacterized protein</fullName>
    </submittedName>
</protein>
<evidence type="ECO:0000313" key="2">
    <source>
        <dbReference type="Proteomes" id="UP001196413"/>
    </source>
</evidence>
<comment type="caution">
    <text evidence="1">The sequence shown here is derived from an EMBL/GenBank/DDBJ whole genome shotgun (WGS) entry which is preliminary data.</text>
</comment>
<name>A0AAD5WIX7_PARTN</name>
<reference evidence="1" key="1">
    <citation type="submission" date="2021-06" db="EMBL/GenBank/DDBJ databases">
        <title>Parelaphostrongylus tenuis whole genome reference sequence.</title>
        <authorList>
            <person name="Garwood T.J."/>
            <person name="Larsen P.A."/>
            <person name="Fountain-Jones N.M."/>
            <person name="Garbe J.R."/>
            <person name="Macchietto M.G."/>
            <person name="Kania S.A."/>
            <person name="Gerhold R.W."/>
            <person name="Richards J.E."/>
            <person name="Wolf T.M."/>
        </authorList>
    </citation>
    <scope>NUCLEOTIDE SEQUENCE</scope>
    <source>
        <strain evidence="1">MNPRO001-30</strain>
        <tissue evidence="1">Meninges</tissue>
    </source>
</reference>